<evidence type="ECO:0000256" key="8">
    <source>
        <dbReference type="RuleBase" id="RU362125"/>
    </source>
</evidence>
<dbReference type="Gene3D" id="1.10.540.10">
    <property type="entry name" value="Acyl-CoA dehydrogenase/oxidase, N-terminal domain"/>
    <property type="match status" value="1"/>
</dbReference>
<evidence type="ECO:0000256" key="5">
    <source>
        <dbReference type="ARBA" id="ARBA00022630"/>
    </source>
</evidence>
<dbReference type="InterPro" id="IPR006089">
    <property type="entry name" value="Acyl-CoA_DH_CS"/>
</dbReference>
<dbReference type="Gene3D" id="2.40.110.10">
    <property type="entry name" value="Butyryl-CoA Dehydrogenase, subunit A, domain 2"/>
    <property type="match status" value="1"/>
</dbReference>
<feature type="domain" description="Acyl-CoA oxidase/dehydrogenase middle" evidence="10">
    <location>
        <begin position="127"/>
        <end position="220"/>
    </location>
</feature>
<organism evidence="12 13">
    <name type="scientific">Microcystis aeruginosa NIES-2519</name>
    <dbReference type="NCBI Taxonomy" id="2303981"/>
    <lineage>
        <taxon>Bacteria</taxon>
        <taxon>Bacillati</taxon>
        <taxon>Cyanobacteriota</taxon>
        <taxon>Cyanophyceae</taxon>
        <taxon>Oscillatoriophycideae</taxon>
        <taxon>Chroococcales</taxon>
        <taxon>Microcystaceae</taxon>
        <taxon>Microcystis</taxon>
    </lineage>
</organism>
<comment type="cofactor">
    <cofactor evidence="1 8">
        <name>FAD</name>
        <dbReference type="ChEBI" id="CHEBI:57692"/>
    </cofactor>
</comment>
<dbReference type="AlphaFoldDB" id="A0A5A5RFX5"/>
<evidence type="ECO:0000259" key="9">
    <source>
        <dbReference type="Pfam" id="PF00441"/>
    </source>
</evidence>
<dbReference type="Gene3D" id="1.20.140.10">
    <property type="entry name" value="Butyryl-CoA Dehydrogenase, subunit A, domain 3"/>
    <property type="match status" value="1"/>
</dbReference>
<accession>A0A5A5RFX5</accession>
<dbReference type="FunFam" id="1.20.140.10:FF:000001">
    <property type="entry name" value="Acyl-CoA dehydrogenase"/>
    <property type="match status" value="1"/>
</dbReference>
<dbReference type="InterPro" id="IPR037069">
    <property type="entry name" value="AcylCoA_DH/ox_N_sf"/>
</dbReference>
<comment type="similarity">
    <text evidence="3 8">Belongs to the acyl-CoA dehydrogenase family.</text>
</comment>
<evidence type="ECO:0000259" key="10">
    <source>
        <dbReference type="Pfam" id="PF02770"/>
    </source>
</evidence>
<dbReference type="PANTHER" id="PTHR43884">
    <property type="entry name" value="ACYL-COA DEHYDROGENASE"/>
    <property type="match status" value="1"/>
</dbReference>
<evidence type="ECO:0000259" key="11">
    <source>
        <dbReference type="Pfam" id="PF02771"/>
    </source>
</evidence>
<evidence type="ECO:0000256" key="4">
    <source>
        <dbReference type="ARBA" id="ARBA00022456"/>
    </source>
</evidence>
<dbReference type="InterPro" id="IPR013786">
    <property type="entry name" value="AcylCoA_DH/ox_N"/>
</dbReference>
<dbReference type="GO" id="GO:0050660">
    <property type="term" value="F:flavin adenine dinucleotide binding"/>
    <property type="evidence" value="ECO:0007669"/>
    <property type="project" value="InterPro"/>
</dbReference>
<evidence type="ECO:0000313" key="12">
    <source>
        <dbReference type="EMBL" id="GCA72001.1"/>
    </source>
</evidence>
<dbReference type="Pfam" id="PF02771">
    <property type="entry name" value="Acyl-CoA_dh_N"/>
    <property type="match status" value="1"/>
</dbReference>
<feature type="domain" description="Acyl-CoA dehydrogenase/oxidase C-terminal" evidence="9">
    <location>
        <begin position="232"/>
        <end position="379"/>
    </location>
</feature>
<evidence type="ECO:0000256" key="3">
    <source>
        <dbReference type="ARBA" id="ARBA00009347"/>
    </source>
</evidence>
<keyword evidence="6 8" id="KW-0274">FAD</keyword>
<dbReference type="EMBL" id="BHVO01000078">
    <property type="protein sequence ID" value="GCA72001.1"/>
    <property type="molecule type" value="Genomic_DNA"/>
</dbReference>
<dbReference type="GO" id="GO:0009083">
    <property type="term" value="P:branched-chain amino acid catabolic process"/>
    <property type="evidence" value="ECO:0007669"/>
    <property type="project" value="UniProtKB-KW"/>
</dbReference>
<evidence type="ECO:0000256" key="2">
    <source>
        <dbReference type="ARBA" id="ARBA00005109"/>
    </source>
</evidence>
<dbReference type="InterPro" id="IPR006091">
    <property type="entry name" value="Acyl-CoA_Oxase/DH_mid-dom"/>
</dbReference>
<dbReference type="InterPro" id="IPR036250">
    <property type="entry name" value="AcylCo_DH-like_C"/>
</dbReference>
<dbReference type="PANTHER" id="PTHR43884:SF12">
    <property type="entry name" value="ISOVALERYL-COA DEHYDROGENASE, MITOCHONDRIAL-RELATED"/>
    <property type="match status" value="1"/>
</dbReference>
<dbReference type="RefSeq" id="WP_216644401.1">
    <property type="nucleotide sequence ID" value="NZ_BHVO01000078.1"/>
</dbReference>
<dbReference type="SUPFAM" id="SSF47203">
    <property type="entry name" value="Acyl-CoA dehydrogenase C-terminal domain-like"/>
    <property type="match status" value="1"/>
</dbReference>
<keyword evidence="4" id="KW-0101">Branched-chain amino acid catabolism</keyword>
<dbReference type="InterPro" id="IPR009075">
    <property type="entry name" value="AcylCo_DH/oxidase_C"/>
</dbReference>
<evidence type="ECO:0000256" key="7">
    <source>
        <dbReference type="ARBA" id="ARBA00023002"/>
    </source>
</evidence>
<evidence type="ECO:0000256" key="1">
    <source>
        <dbReference type="ARBA" id="ARBA00001974"/>
    </source>
</evidence>
<protein>
    <submittedName>
        <fullName evidence="12">Acyl-CoA dehydrogenase</fullName>
    </submittedName>
</protein>
<sequence length="384" mass="42932">MIDFSWTEEQRQLHQKIVEFAHQELDCELIDLDSREAFNWEGWKKCGQFGIQGLPIPQEYGGMGLDILTTIYALEALGLGSKDNGLIFAINAHLWACMLPILTFGNEKQKQKYLPQLCRGELIGGHAITEPEAGSDVYNIKTVAEKQGDKYILNGVKNWVTNGPIANIHIVFATVDPAKAKSGVTGFIVEENFPGCILKRKISKMGLRTTQLGELVLENCSVPAENLLGKEGGGLALFTHSMEWERGFILSSAVGTMERLLKSCVNYAKKRKQFGQPIGKFQLVSTKLVDMKLRLETSRALLYKVGWLKKMGKSILMEAAMTKLYISESWVQSCLDAIQIYGGYGYLTELEIERELRDALGSKLYSGTSEIQRQIIYQFLELGG</sequence>
<feature type="domain" description="Acyl-CoA dehydrogenase/oxidase N-terminal" evidence="11">
    <location>
        <begin position="7"/>
        <end position="121"/>
    </location>
</feature>
<comment type="pathway">
    <text evidence="2">Amino-acid degradation; L-valine degradation.</text>
</comment>
<dbReference type="Proteomes" id="UP000323569">
    <property type="component" value="Unassembled WGS sequence"/>
</dbReference>
<proteinExistence type="inferred from homology"/>
<comment type="caution">
    <text evidence="12">The sequence shown here is derived from an EMBL/GenBank/DDBJ whole genome shotgun (WGS) entry which is preliminary data.</text>
</comment>
<name>A0A5A5RFX5_MICAE</name>
<gene>
    <name evidence="12" type="primary">mmgC_2</name>
    <name evidence="12" type="ORF">MiYa_03548</name>
</gene>
<dbReference type="PROSITE" id="PS00073">
    <property type="entry name" value="ACYL_COA_DH_2"/>
    <property type="match status" value="1"/>
</dbReference>
<dbReference type="SUPFAM" id="SSF56645">
    <property type="entry name" value="Acyl-CoA dehydrogenase NM domain-like"/>
    <property type="match status" value="1"/>
</dbReference>
<dbReference type="InterPro" id="IPR009100">
    <property type="entry name" value="AcylCoA_DH/oxidase_NM_dom_sf"/>
</dbReference>
<dbReference type="InterPro" id="IPR046373">
    <property type="entry name" value="Acyl-CoA_Oxase/DH_mid-dom_sf"/>
</dbReference>
<evidence type="ECO:0000313" key="13">
    <source>
        <dbReference type="Proteomes" id="UP000323569"/>
    </source>
</evidence>
<dbReference type="FunFam" id="2.40.110.10:FF:000001">
    <property type="entry name" value="Acyl-CoA dehydrogenase, mitochondrial"/>
    <property type="match status" value="1"/>
</dbReference>
<dbReference type="GO" id="GO:0003995">
    <property type="term" value="F:acyl-CoA dehydrogenase activity"/>
    <property type="evidence" value="ECO:0007669"/>
    <property type="project" value="InterPro"/>
</dbReference>
<keyword evidence="5 8" id="KW-0285">Flavoprotein</keyword>
<dbReference type="Pfam" id="PF00441">
    <property type="entry name" value="Acyl-CoA_dh_1"/>
    <property type="match status" value="1"/>
</dbReference>
<keyword evidence="7 8" id="KW-0560">Oxidoreductase</keyword>
<dbReference type="Pfam" id="PF02770">
    <property type="entry name" value="Acyl-CoA_dh_M"/>
    <property type="match status" value="1"/>
</dbReference>
<reference evidence="12 13" key="1">
    <citation type="submission" date="2018-09" db="EMBL/GenBank/DDBJ databases">
        <title>Evolutionary history of phycoerythrin pigmentation in the water bloom-forming cyanobacterium Microcystis aeruginosa.</title>
        <authorList>
            <person name="Tanabe Y."/>
            <person name="Tanabe Y."/>
            <person name="Yamaguchi H."/>
        </authorList>
    </citation>
    <scope>NUCLEOTIDE SEQUENCE [LARGE SCALE GENOMIC DNA]</scope>
    <source>
        <strain evidence="12 13">NIES-2519</strain>
    </source>
</reference>
<evidence type="ECO:0000256" key="6">
    <source>
        <dbReference type="ARBA" id="ARBA00022827"/>
    </source>
</evidence>